<dbReference type="GO" id="GO:0097367">
    <property type="term" value="F:carbohydrate derivative binding"/>
    <property type="evidence" value="ECO:0007669"/>
    <property type="project" value="InterPro"/>
</dbReference>
<dbReference type="RefSeq" id="WP_220227253.1">
    <property type="nucleotide sequence ID" value="NZ_JAICBX010000001.1"/>
</dbReference>
<dbReference type="PANTHER" id="PTHR30514">
    <property type="entry name" value="GLUCOKINASE"/>
    <property type="match status" value="1"/>
</dbReference>
<dbReference type="Gene3D" id="3.40.50.10490">
    <property type="entry name" value="Glucose-6-phosphate isomerase like protein, domain 1"/>
    <property type="match status" value="1"/>
</dbReference>
<dbReference type="EMBL" id="JAICBX010000001">
    <property type="protein sequence ID" value="MBW8636582.1"/>
    <property type="molecule type" value="Genomic_DNA"/>
</dbReference>
<dbReference type="PROSITE" id="PS51071">
    <property type="entry name" value="HTH_RPIR"/>
    <property type="match status" value="1"/>
</dbReference>
<dbReference type="PANTHER" id="PTHR30514:SF18">
    <property type="entry name" value="RPIR-FAMILY TRANSCRIPTIONAL REGULATOR"/>
    <property type="match status" value="1"/>
</dbReference>
<dbReference type="Proteomes" id="UP001196509">
    <property type="component" value="Unassembled WGS sequence"/>
</dbReference>
<comment type="caution">
    <text evidence="2">The sequence shown here is derived from an EMBL/GenBank/DDBJ whole genome shotgun (WGS) entry which is preliminary data.</text>
</comment>
<protein>
    <submittedName>
        <fullName evidence="2">MurR/RpiR family transcriptional regulator</fullName>
    </submittedName>
</protein>
<gene>
    <name evidence="2" type="ORF">K1W69_05215</name>
</gene>
<accession>A0AAE2ZKZ8</accession>
<proteinExistence type="predicted"/>
<dbReference type="InterPro" id="IPR046348">
    <property type="entry name" value="SIS_dom_sf"/>
</dbReference>
<dbReference type="GO" id="GO:1901135">
    <property type="term" value="P:carbohydrate derivative metabolic process"/>
    <property type="evidence" value="ECO:0007669"/>
    <property type="project" value="InterPro"/>
</dbReference>
<dbReference type="SUPFAM" id="SSF53697">
    <property type="entry name" value="SIS domain"/>
    <property type="match status" value="1"/>
</dbReference>
<dbReference type="Gene3D" id="1.10.10.10">
    <property type="entry name" value="Winged helix-like DNA-binding domain superfamily/Winged helix DNA-binding domain"/>
    <property type="match status" value="1"/>
</dbReference>
<evidence type="ECO:0000313" key="2">
    <source>
        <dbReference type="EMBL" id="MBW8636582.1"/>
    </source>
</evidence>
<dbReference type="Pfam" id="PF01418">
    <property type="entry name" value="HTH_6"/>
    <property type="match status" value="1"/>
</dbReference>
<organism evidence="2 3">
    <name type="scientific">Flavimaribacter sediminis</name>
    <dbReference type="NCBI Taxonomy" id="2865987"/>
    <lineage>
        <taxon>Bacteria</taxon>
        <taxon>Pseudomonadati</taxon>
        <taxon>Pseudomonadota</taxon>
        <taxon>Alphaproteobacteria</taxon>
        <taxon>Hyphomicrobiales</taxon>
        <taxon>Rhizobiaceae</taxon>
        <taxon>Flavimaribacter</taxon>
    </lineage>
</organism>
<sequence length="284" mass="32059">MSTPLADRLTVDFAKLTKSEKSIASYMLANMNSLPYETAASIAKQVGVSQMTVGRFLRSLGYQRLSDLKAEMRTDIDATPLLISDRVDRIRQNAAAGSRLWENFDLEMAAILGVYEMRETAPWQQAIEALATSSRVFVTGFQTIAGIASDFAGRLDYVRPEVRYLDGRNGTFSEMLAEDCSNTCLVLYEMRRYTRFSYQLAQIASEKGLSVVIICDNHCYWARDYTDAVLSVSTDSHLFWDLQTPFLSLNGLLLDDLIARLGDDVAERIGVMRELQDRFESFRD</sequence>
<feature type="domain" description="HTH rpiR-type" evidence="1">
    <location>
        <begin position="3"/>
        <end position="79"/>
    </location>
</feature>
<evidence type="ECO:0000259" key="1">
    <source>
        <dbReference type="PROSITE" id="PS51071"/>
    </source>
</evidence>
<dbReference type="InterPro" id="IPR036388">
    <property type="entry name" value="WH-like_DNA-bd_sf"/>
</dbReference>
<dbReference type="InterPro" id="IPR000281">
    <property type="entry name" value="HTH_RpiR"/>
</dbReference>
<dbReference type="AlphaFoldDB" id="A0AAE2ZKZ8"/>
<dbReference type="GO" id="GO:0003700">
    <property type="term" value="F:DNA-binding transcription factor activity"/>
    <property type="evidence" value="ECO:0007669"/>
    <property type="project" value="InterPro"/>
</dbReference>
<dbReference type="InterPro" id="IPR047640">
    <property type="entry name" value="RpiR-like"/>
</dbReference>
<dbReference type="InterPro" id="IPR009057">
    <property type="entry name" value="Homeodomain-like_sf"/>
</dbReference>
<reference evidence="2" key="1">
    <citation type="submission" date="2021-08" db="EMBL/GenBank/DDBJ databases">
        <title>Hoeflea bacterium WL0058 sp. nov., isolated from the sediment.</title>
        <authorList>
            <person name="Wang L."/>
            <person name="Zhang D."/>
        </authorList>
    </citation>
    <scope>NUCLEOTIDE SEQUENCE</scope>
    <source>
        <strain evidence="2">WL0058</strain>
    </source>
</reference>
<evidence type="ECO:0000313" key="3">
    <source>
        <dbReference type="Proteomes" id="UP001196509"/>
    </source>
</evidence>
<dbReference type="SUPFAM" id="SSF46689">
    <property type="entry name" value="Homeodomain-like"/>
    <property type="match status" value="1"/>
</dbReference>
<dbReference type="GO" id="GO:0003677">
    <property type="term" value="F:DNA binding"/>
    <property type="evidence" value="ECO:0007669"/>
    <property type="project" value="InterPro"/>
</dbReference>
<keyword evidence="3" id="KW-1185">Reference proteome</keyword>
<name>A0AAE2ZKZ8_9HYPH</name>